<accession>A0ABQ1SDP7</accession>
<sequence length="295" mass="34230">MEENYKLAKWLDNQIPDREMQDLEGFDTYQKIKKISQDLAAPNLNEEKTFQQIEFRNIQQKSNFKVFYKFAAALALLVGVASFSLFFAAKEVVTLSQTQKIELPDQSKIQLAANSQLQYNALTWWFNRDVSLNGKAYFEVEKGSTFNVETPLGLVQVLGTKFEVDATENQFSVRCFEGKVKVITNQHQEILEANESVFISNKNELKKEFIPYNQPFWTDAHVQLNAAELKKVVKLLEKHFNIEIDISTISKEKQFSGKLSTQDLKENFEIISSTYQFKIEQVNKNKYIFVEDEEN</sequence>
<dbReference type="Pfam" id="PF04773">
    <property type="entry name" value="FecR"/>
    <property type="match status" value="1"/>
</dbReference>
<evidence type="ECO:0000259" key="3">
    <source>
        <dbReference type="Pfam" id="PF16344"/>
    </source>
</evidence>
<dbReference type="Gene3D" id="3.55.50.30">
    <property type="match status" value="1"/>
</dbReference>
<dbReference type="Gene3D" id="2.60.120.1440">
    <property type="match status" value="1"/>
</dbReference>
<comment type="caution">
    <text evidence="4">The sequence shown here is derived from an EMBL/GenBank/DDBJ whole genome shotgun (WGS) entry which is preliminary data.</text>
</comment>
<evidence type="ECO:0000256" key="1">
    <source>
        <dbReference type="SAM" id="Phobius"/>
    </source>
</evidence>
<keyword evidence="1" id="KW-0812">Transmembrane</keyword>
<dbReference type="PIRSF" id="PIRSF018266">
    <property type="entry name" value="FecR"/>
    <property type="match status" value="1"/>
</dbReference>
<dbReference type="Proteomes" id="UP000599179">
    <property type="component" value="Unassembled WGS sequence"/>
</dbReference>
<feature type="domain" description="FecR protein" evidence="2">
    <location>
        <begin position="96"/>
        <end position="181"/>
    </location>
</feature>
<keyword evidence="1" id="KW-0472">Membrane</keyword>
<protein>
    <recommendedName>
        <fullName evidence="6">FecR family protein</fullName>
    </recommendedName>
</protein>
<dbReference type="InterPro" id="IPR006860">
    <property type="entry name" value="FecR"/>
</dbReference>
<organism evidence="4 5">
    <name type="scientific">Psychroflexus planctonicus</name>
    <dbReference type="NCBI Taxonomy" id="1526575"/>
    <lineage>
        <taxon>Bacteria</taxon>
        <taxon>Pseudomonadati</taxon>
        <taxon>Bacteroidota</taxon>
        <taxon>Flavobacteriia</taxon>
        <taxon>Flavobacteriales</taxon>
        <taxon>Flavobacteriaceae</taxon>
        <taxon>Psychroflexus</taxon>
    </lineage>
</organism>
<dbReference type="InterPro" id="IPR012373">
    <property type="entry name" value="Ferrdict_sens_TM"/>
</dbReference>
<keyword evidence="1" id="KW-1133">Transmembrane helix</keyword>
<evidence type="ECO:0008006" key="6">
    <source>
        <dbReference type="Google" id="ProtNLM"/>
    </source>
</evidence>
<gene>
    <name evidence="4" type="ORF">GCM10010832_09160</name>
</gene>
<dbReference type="InterPro" id="IPR032508">
    <property type="entry name" value="FecR_C"/>
</dbReference>
<dbReference type="PANTHER" id="PTHR30273:SF2">
    <property type="entry name" value="PROTEIN FECR"/>
    <property type="match status" value="1"/>
</dbReference>
<name>A0ABQ1SDP7_9FLAO</name>
<dbReference type="PANTHER" id="PTHR30273">
    <property type="entry name" value="PERIPLASMIC SIGNAL SENSOR AND SIGMA FACTOR ACTIVATOR FECR-RELATED"/>
    <property type="match status" value="1"/>
</dbReference>
<dbReference type="Pfam" id="PF16344">
    <property type="entry name" value="FecR_C"/>
    <property type="match status" value="1"/>
</dbReference>
<evidence type="ECO:0000313" key="4">
    <source>
        <dbReference type="EMBL" id="GGE30895.1"/>
    </source>
</evidence>
<proteinExistence type="predicted"/>
<keyword evidence="5" id="KW-1185">Reference proteome</keyword>
<evidence type="ECO:0000313" key="5">
    <source>
        <dbReference type="Proteomes" id="UP000599179"/>
    </source>
</evidence>
<reference evidence="5" key="1">
    <citation type="journal article" date="2019" name="Int. J. Syst. Evol. Microbiol.">
        <title>The Global Catalogue of Microorganisms (GCM) 10K type strain sequencing project: providing services to taxonomists for standard genome sequencing and annotation.</title>
        <authorList>
            <consortium name="The Broad Institute Genomics Platform"/>
            <consortium name="The Broad Institute Genome Sequencing Center for Infectious Disease"/>
            <person name="Wu L."/>
            <person name="Ma J."/>
        </authorList>
    </citation>
    <scope>NUCLEOTIDE SEQUENCE [LARGE SCALE GENOMIC DNA]</scope>
    <source>
        <strain evidence="5">CGMCC 1.12931</strain>
    </source>
</reference>
<evidence type="ECO:0000259" key="2">
    <source>
        <dbReference type="Pfam" id="PF04773"/>
    </source>
</evidence>
<dbReference type="EMBL" id="BMGM01000003">
    <property type="protein sequence ID" value="GGE30895.1"/>
    <property type="molecule type" value="Genomic_DNA"/>
</dbReference>
<feature type="domain" description="Protein FecR C-terminal" evidence="3">
    <location>
        <begin position="225"/>
        <end position="288"/>
    </location>
</feature>
<feature type="transmembrane region" description="Helical" evidence="1">
    <location>
        <begin position="66"/>
        <end position="89"/>
    </location>
</feature>
<dbReference type="RefSeq" id="WP_188457919.1">
    <property type="nucleotide sequence ID" value="NZ_BMGM01000003.1"/>
</dbReference>